<dbReference type="InterPro" id="IPR027417">
    <property type="entry name" value="P-loop_NTPase"/>
</dbReference>
<dbReference type="PANTHER" id="PTHR42711">
    <property type="entry name" value="ABC TRANSPORTER ATP-BINDING PROTEIN"/>
    <property type="match status" value="1"/>
</dbReference>
<evidence type="ECO:0000256" key="3">
    <source>
        <dbReference type="ARBA" id="ARBA00022840"/>
    </source>
</evidence>
<keyword evidence="6" id="KW-1185">Reference proteome</keyword>
<dbReference type="RefSeq" id="WP_190833512.1">
    <property type="nucleotide sequence ID" value="NZ_CAWPPI010000078.1"/>
</dbReference>
<dbReference type="GO" id="GO:0005524">
    <property type="term" value="F:ATP binding"/>
    <property type="evidence" value="ECO:0007669"/>
    <property type="project" value="UniProtKB-KW"/>
</dbReference>
<dbReference type="Gene3D" id="3.40.50.300">
    <property type="entry name" value="P-loop containing nucleotide triphosphate hydrolases"/>
    <property type="match status" value="1"/>
</dbReference>
<dbReference type="GO" id="GO:0016887">
    <property type="term" value="F:ATP hydrolysis activity"/>
    <property type="evidence" value="ECO:0007669"/>
    <property type="project" value="InterPro"/>
</dbReference>
<feature type="domain" description="ABC transporter" evidence="4">
    <location>
        <begin position="22"/>
        <end position="95"/>
    </location>
</feature>
<evidence type="ECO:0000313" key="6">
    <source>
        <dbReference type="Proteomes" id="UP000629098"/>
    </source>
</evidence>
<dbReference type="Proteomes" id="UP000629098">
    <property type="component" value="Unassembled WGS sequence"/>
</dbReference>
<dbReference type="SUPFAM" id="SSF52540">
    <property type="entry name" value="P-loop containing nucleoside triphosphate hydrolases"/>
    <property type="match status" value="1"/>
</dbReference>
<dbReference type="EMBL" id="JACXAE010000078">
    <property type="protein sequence ID" value="MBD2775295.1"/>
    <property type="molecule type" value="Genomic_DNA"/>
</dbReference>
<evidence type="ECO:0000256" key="2">
    <source>
        <dbReference type="ARBA" id="ARBA00022741"/>
    </source>
</evidence>
<accession>A0A8J6XEX0</accession>
<keyword evidence="2" id="KW-0547">Nucleotide-binding</keyword>
<proteinExistence type="predicted"/>
<name>A0A8J6XEX0_9CYAN</name>
<keyword evidence="3 5" id="KW-0067">ATP-binding</keyword>
<organism evidence="5 6">
    <name type="scientific">Iningainema tapete BLCC-T55</name>
    <dbReference type="NCBI Taxonomy" id="2748662"/>
    <lineage>
        <taxon>Bacteria</taxon>
        <taxon>Bacillati</taxon>
        <taxon>Cyanobacteriota</taxon>
        <taxon>Cyanophyceae</taxon>
        <taxon>Nostocales</taxon>
        <taxon>Scytonemataceae</taxon>
        <taxon>Iningainema tapete</taxon>
    </lineage>
</organism>
<dbReference type="AlphaFoldDB" id="A0A8J6XEX0"/>
<evidence type="ECO:0000259" key="4">
    <source>
        <dbReference type="Pfam" id="PF00005"/>
    </source>
</evidence>
<gene>
    <name evidence="5" type="ORF">ICL16_25355</name>
</gene>
<evidence type="ECO:0000256" key="1">
    <source>
        <dbReference type="ARBA" id="ARBA00022448"/>
    </source>
</evidence>
<dbReference type="InterPro" id="IPR003439">
    <property type="entry name" value="ABC_transporter-like_ATP-bd"/>
</dbReference>
<dbReference type="PANTHER" id="PTHR42711:SF19">
    <property type="entry name" value="DOXORUBICIN RESISTANCE ATP-BINDING PROTEIN DRRA"/>
    <property type="match status" value="1"/>
</dbReference>
<comment type="caution">
    <text evidence="5">The sequence shown here is derived from an EMBL/GenBank/DDBJ whole genome shotgun (WGS) entry which is preliminary data.</text>
</comment>
<reference evidence="5" key="1">
    <citation type="submission" date="2020-09" db="EMBL/GenBank/DDBJ databases">
        <title>Iningainema tapete sp. nov. (Scytonemataceae, Cyanobacteria) from greenhouses in central Florida (USA) produces two types of nodularin with biosynthetic potential for microcystin-LR and anabaenopeptins.</title>
        <authorList>
            <person name="Berthold D.E."/>
            <person name="Lefler F.W."/>
            <person name="Huang I.-S."/>
            <person name="Abdulla H."/>
            <person name="Zimba P.V."/>
            <person name="Laughinghouse H.D. IV."/>
        </authorList>
    </citation>
    <scope>NUCLEOTIDE SEQUENCE</scope>
    <source>
        <strain evidence="5">BLCCT55</strain>
    </source>
</reference>
<dbReference type="InterPro" id="IPR050763">
    <property type="entry name" value="ABC_transporter_ATP-binding"/>
</dbReference>
<evidence type="ECO:0000313" key="5">
    <source>
        <dbReference type="EMBL" id="MBD2775295.1"/>
    </source>
</evidence>
<protein>
    <submittedName>
        <fullName evidence="5">ATP-binding cassette domain-containing protein</fullName>
    </submittedName>
</protein>
<sequence>MIIYDIQNLVKSYPGQTIRANNNITLQIYQGEIFGILGDNGAGKSTLVRQMVNLLKSDSGAVAFCGHNIVKAPHLVQMNVGYMPQESGALNNLTVG</sequence>
<keyword evidence="1" id="KW-0813">Transport</keyword>
<dbReference type="Pfam" id="PF00005">
    <property type="entry name" value="ABC_tran"/>
    <property type="match status" value="1"/>
</dbReference>